<gene>
    <name evidence="4" type="ORF">CDEB00056_LOCUS4880</name>
</gene>
<sequence length="337" mass="37202">MASNKQDKELLELLTKLYDIQETVGSKPKTSTADKRNRAENGGGNNTMGKGRKAKKAGSRFLELKSSIVERLRTLQKLLEEEDERNRGGTGLNFAVAHGNNPKEVIARQAAMREEIRMATEEWEELDSLYRNEARKRKSKFTQEELDFQQTLVQRLGAELEKAKSLQGKGYARIGTGRDSDAAVLNTQALNIIDMDDGDGFLGGGGGSALGNGGGNGNEQDNGGVELTQQQHLQLQQINDRDKEFDQELDQIGEGIQDLSELAHMQKEEVNRQNVMLDNVGQKIDDAQEHLSTVNTKMKDTLNEVRAADKICVDVMCIVLMVGMAAVLYKMIASGGF</sequence>
<accession>A0A7S3PYZ1</accession>
<evidence type="ECO:0000256" key="1">
    <source>
        <dbReference type="SAM" id="MobiDB-lite"/>
    </source>
</evidence>
<evidence type="ECO:0000259" key="3">
    <source>
        <dbReference type="PROSITE" id="PS50192"/>
    </source>
</evidence>
<protein>
    <recommendedName>
        <fullName evidence="3">t-SNARE coiled-coil homology domain-containing protein</fullName>
    </recommendedName>
</protein>
<keyword evidence="2" id="KW-0472">Membrane</keyword>
<dbReference type="SMART" id="SM00397">
    <property type="entry name" value="t_SNARE"/>
    <property type="match status" value="1"/>
</dbReference>
<dbReference type="InterPro" id="IPR000727">
    <property type="entry name" value="T_SNARE_dom"/>
</dbReference>
<name>A0A7S3PYZ1_9STRA</name>
<keyword evidence="2" id="KW-0812">Transmembrane</keyword>
<feature type="transmembrane region" description="Helical" evidence="2">
    <location>
        <begin position="311"/>
        <end position="332"/>
    </location>
</feature>
<keyword evidence="2" id="KW-1133">Transmembrane helix</keyword>
<reference evidence="4" key="1">
    <citation type="submission" date="2021-01" db="EMBL/GenBank/DDBJ databases">
        <authorList>
            <person name="Corre E."/>
            <person name="Pelletier E."/>
            <person name="Niang G."/>
            <person name="Scheremetjew M."/>
            <person name="Finn R."/>
            <person name="Kale V."/>
            <person name="Holt S."/>
            <person name="Cochrane G."/>
            <person name="Meng A."/>
            <person name="Brown T."/>
            <person name="Cohen L."/>
        </authorList>
    </citation>
    <scope>NUCLEOTIDE SEQUENCE</scope>
    <source>
        <strain evidence="4">MM31A-1</strain>
    </source>
</reference>
<evidence type="ECO:0000313" key="4">
    <source>
        <dbReference type="EMBL" id="CAE0460039.1"/>
    </source>
</evidence>
<organism evidence="4">
    <name type="scientific">Chaetoceros debilis</name>
    <dbReference type="NCBI Taxonomy" id="122233"/>
    <lineage>
        <taxon>Eukaryota</taxon>
        <taxon>Sar</taxon>
        <taxon>Stramenopiles</taxon>
        <taxon>Ochrophyta</taxon>
        <taxon>Bacillariophyta</taxon>
        <taxon>Coscinodiscophyceae</taxon>
        <taxon>Chaetocerotophycidae</taxon>
        <taxon>Chaetocerotales</taxon>
        <taxon>Chaetocerotaceae</taxon>
        <taxon>Chaetoceros</taxon>
    </lineage>
</organism>
<dbReference type="EMBL" id="HBIO01006635">
    <property type="protein sequence ID" value="CAE0460039.1"/>
    <property type="molecule type" value="Transcribed_RNA"/>
</dbReference>
<dbReference type="PROSITE" id="PS50192">
    <property type="entry name" value="T_SNARE"/>
    <property type="match status" value="1"/>
</dbReference>
<dbReference type="CDD" id="cd15841">
    <property type="entry name" value="SNARE_Qc"/>
    <property type="match status" value="1"/>
</dbReference>
<proteinExistence type="predicted"/>
<dbReference type="Gene3D" id="1.20.5.110">
    <property type="match status" value="1"/>
</dbReference>
<dbReference type="SUPFAM" id="SSF58038">
    <property type="entry name" value="SNARE fusion complex"/>
    <property type="match status" value="1"/>
</dbReference>
<dbReference type="AlphaFoldDB" id="A0A7S3PYZ1"/>
<evidence type="ECO:0000256" key="2">
    <source>
        <dbReference type="SAM" id="Phobius"/>
    </source>
</evidence>
<feature type="region of interest" description="Disordered" evidence="1">
    <location>
        <begin position="22"/>
        <end position="59"/>
    </location>
</feature>
<feature type="domain" description="T-SNARE coiled-coil homology" evidence="3">
    <location>
        <begin position="239"/>
        <end position="301"/>
    </location>
</feature>